<dbReference type="AlphaFoldDB" id="A0A1F5YGU6"/>
<feature type="non-terminal residue" evidence="2">
    <location>
        <position position="109"/>
    </location>
</feature>
<evidence type="ECO:0000313" key="2">
    <source>
        <dbReference type="EMBL" id="OGF99353.1"/>
    </source>
</evidence>
<dbReference type="PANTHER" id="PTHR11803:SF58">
    <property type="entry name" value="PROTEIN HMF1-RELATED"/>
    <property type="match status" value="1"/>
</dbReference>
<organism evidence="2 3">
    <name type="scientific">Candidatus Gottesmanbacteria bacterium RBG_13_37_7</name>
    <dbReference type="NCBI Taxonomy" id="1798369"/>
    <lineage>
        <taxon>Bacteria</taxon>
        <taxon>Candidatus Gottesmaniibacteriota</taxon>
    </lineage>
</organism>
<proteinExistence type="inferred from homology"/>
<gene>
    <name evidence="2" type="ORF">A2Y99_04890</name>
</gene>
<dbReference type="EMBL" id="MFIY01000056">
    <property type="protein sequence ID" value="OGF99353.1"/>
    <property type="molecule type" value="Genomic_DNA"/>
</dbReference>
<dbReference type="InterPro" id="IPR006175">
    <property type="entry name" value="YjgF/YER057c/UK114"/>
</dbReference>
<dbReference type="Proteomes" id="UP000178230">
    <property type="component" value="Unassembled WGS sequence"/>
</dbReference>
<dbReference type="InterPro" id="IPR035959">
    <property type="entry name" value="RutC-like_sf"/>
</dbReference>
<evidence type="ECO:0000313" key="3">
    <source>
        <dbReference type="Proteomes" id="UP000178230"/>
    </source>
</evidence>
<evidence type="ECO:0008006" key="4">
    <source>
        <dbReference type="Google" id="ProtNLM"/>
    </source>
</evidence>
<dbReference type="Pfam" id="PF01042">
    <property type="entry name" value="Ribonuc_L-PSP"/>
    <property type="match status" value="1"/>
</dbReference>
<reference evidence="2 3" key="1">
    <citation type="journal article" date="2016" name="Nat. Commun.">
        <title>Thousands of microbial genomes shed light on interconnected biogeochemical processes in an aquifer system.</title>
        <authorList>
            <person name="Anantharaman K."/>
            <person name="Brown C.T."/>
            <person name="Hug L.A."/>
            <person name="Sharon I."/>
            <person name="Castelle C.J."/>
            <person name="Probst A.J."/>
            <person name="Thomas B.C."/>
            <person name="Singh A."/>
            <person name="Wilkins M.J."/>
            <person name="Karaoz U."/>
            <person name="Brodie E.L."/>
            <person name="Williams K.H."/>
            <person name="Hubbard S.S."/>
            <person name="Banfield J.F."/>
        </authorList>
    </citation>
    <scope>NUCLEOTIDE SEQUENCE [LARGE SCALE GENOMIC DNA]</scope>
</reference>
<dbReference type="CDD" id="cd00448">
    <property type="entry name" value="YjgF_YER057c_UK114_family"/>
    <property type="match status" value="1"/>
</dbReference>
<dbReference type="FunFam" id="3.30.1330.40:FF:000001">
    <property type="entry name" value="L-PSP family endoribonuclease"/>
    <property type="match status" value="1"/>
</dbReference>
<dbReference type="NCBIfam" id="TIGR00004">
    <property type="entry name" value="Rid family detoxifying hydrolase"/>
    <property type="match status" value="1"/>
</dbReference>
<protein>
    <recommendedName>
        <fullName evidence="4">Reactive intermediate/imine deaminase</fullName>
    </recommendedName>
</protein>
<dbReference type="GO" id="GO:0005829">
    <property type="term" value="C:cytosol"/>
    <property type="evidence" value="ECO:0007669"/>
    <property type="project" value="TreeGrafter"/>
</dbReference>
<comment type="caution">
    <text evidence="2">The sequence shown here is derived from an EMBL/GenBank/DDBJ whole genome shotgun (WGS) entry which is preliminary data.</text>
</comment>
<dbReference type="InterPro" id="IPR006056">
    <property type="entry name" value="RidA"/>
</dbReference>
<name>A0A1F5YGU6_9BACT</name>
<dbReference type="PANTHER" id="PTHR11803">
    <property type="entry name" value="2-IMINOBUTANOATE/2-IMINOPROPANOATE DEAMINASE RIDA"/>
    <property type="match status" value="1"/>
</dbReference>
<dbReference type="Gene3D" id="3.30.1330.40">
    <property type="entry name" value="RutC-like"/>
    <property type="match status" value="1"/>
</dbReference>
<evidence type="ECO:0000256" key="1">
    <source>
        <dbReference type="ARBA" id="ARBA00010552"/>
    </source>
</evidence>
<comment type="similarity">
    <text evidence="1">Belongs to the RutC family.</text>
</comment>
<dbReference type="SUPFAM" id="SSF55298">
    <property type="entry name" value="YjgF-like"/>
    <property type="match status" value="1"/>
</dbReference>
<dbReference type="GO" id="GO:0019239">
    <property type="term" value="F:deaminase activity"/>
    <property type="evidence" value="ECO:0007669"/>
    <property type="project" value="TreeGrafter"/>
</dbReference>
<sequence>MKKEIVSQKAPAVIGPFSQAIKTGNLVFCSGQIGIDPKTNEFVKGNITEQTRQVLTNLKEVLLSAGVQLSEVVKVNVYLQKMEDFSGMNEVYASFFQKPYPARATVEVA</sequence>
<accession>A0A1F5YGU6</accession>